<sequence>MTNLFLLSLMLISLLLPAVFEPLWIITGMILVASIMSLVMTISLHNLIGIIIALVYISGMFIMYIYIVSMGSREFISHSPMALKCWLMIFILTSIFILMKTSIMHLPMFQFSSAAGSTSSSLILSIITSIYLFIILITVMSTLTMTNEFSALRQFSN</sequence>
<feature type="transmembrane region" description="Helical" evidence="1">
    <location>
        <begin position="81"/>
        <end position="99"/>
    </location>
</feature>
<dbReference type="GeneID" id="2776993"/>
<reference evidence="2" key="1">
    <citation type="journal article" date="2004" name="Mol. Phylogenet. Evol.">
        <title>The complete sequence and gene organization of the mitochondrial genome of the gadilid scaphopod Siphonondentalium lobatum (Mollusca).</title>
        <authorList>
            <person name="Dreyer H."/>
            <person name="Steiner G."/>
        </authorList>
    </citation>
    <scope>NUCLEOTIDE SEQUENCE</scope>
</reference>
<proteinExistence type="predicted"/>
<keyword evidence="1" id="KW-1133">Transmembrane helix</keyword>
<dbReference type="RefSeq" id="YP_006351.1">
    <property type="nucleotide sequence ID" value="NC_005840.1"/>
</dbReference>
<dbReference type="EMBL" id="AY342055">
    <property type="protein sequence ID" value="AAP91672.1"/>
    <property type="molecule type" value="Genomic_DNA"/>
</dbReference>
<evidence type="ECO:0000256" key="1">
    <source>
        <dbReference type="SAM" id="Phobius"/>
    </source>
</evidence>
<gene>
    <name evidence="2" type="primary">ND6</name>
</gene>
<geneLocation type="mitochondrion" evidence="2"/>
<feature type="transmembrane region" description="Helical" evidence="1">
    <location>
        <begin position="44"/>
        <end position="69"/>
    </location>
</feature>
<name>Q6VEH6_9MOLL</name>
<feature type="transmembrane region" description="Helical" evidence="1">
    <location>
        <begin position="119"/>
        <end position="143"/>
    </location>
</feature>
<evidence type="ECO:0000313" key="2">
    <source>
        <dbReference type="EMBL" id="AAP91672.1"/>
    </source>
</evidence>
<keyword evidence="1" id="KW-0812">Transmembrane</keyword>
<keyword evidence="2" id="KW-0496">Mitochondrion</keyword>
<organism evidence="2">
    <name type="scientific">Siphonodentalium lobatum</name>
    <dbReference type="NCBI Taxonomy" id="203167"/>
    <lineage>
        <taxon>Eukaryota</taxon>
        <taxon>Metazoa</taxon>
        <taxon>Spiralia</taxon>
        <taxon>Lophotrochozoa</taxon>
        <taxon>Mollusca</taxon>
        <taxon>Scaphopoda</taxon>
        <taxon>Gadilida</taxon>
        <taxon>Siphonodentaliidae</taxon>
        <taxon>Siphonodentalium</taxon>
    </lineage>
</organism>
<dbReference type="CTD" id="4541"/>
<dbReference type="AlphaFoldDB" id="Q6VEH6"/>
<accession>Q6VEH6</accession>
<keyword evidence="1" id="KW-0472">Membrane</keyword>
<protein>
    <submittedName>
        <fullName evidence="2">NADH dehydrogenase subunit 6</fullName>
    </submittedName>
</protein>